<sequence length="303" mass="33238">MNIEQQIVERTKLLNRLVLDRATAEEVGRVEALWLDSKANQVVGLTCKSGFLGRQKHFFTWGEIQTIGADSLMVSLDENRVEPDSPQPSDTLVGQEVWTDAGNKVGQLVDYLFATQTGIVVGYLFKSSGWRGIVGDTYLLSPEDIVSMGSKRVIVSDSAVQTPQEYTEGMSKKLNKVGELFQEDYDKTLVDLRGLIKGAQNLSEQARGKVQEVAGQAQEGAQSFAEQARDRAGQVGETAREGMEHLSAEAKERAKQAQEKFSEMTDRGVREASPQENRPSEEAQTTENSPSPDAETPPGAQNS</sequence>
<dbReference type="AlphaFoldDB" id="A0A6H1U4W7"/>
<feature type="region of interest" description="Disordered" evidence="1">
    <location>
        <begin position="210"/>
        <end position="303"/>
    </location>
</feature>
<dbReference type="Gene3D" id="1.20.120.20">
    <property type="entry name" value="Apolipoprotein"/>
    <property type="match status" value="1"/>
</dbReference>
<keyword evidence="4" id="KW-1185">Reference proteome</keyword>
<evidence type="ECO:0000313" key="4">
    <source>
        <dbReference type="Proteomes" id="UP000500857"/>
    </source>
</evidence>
<dbReference type="SUPFAM" id="SSF50346">
    <property type="entry name" value="PRC-barrel domain"/>
    <property type="match status" value="2"/>
</dbReference>
<organism evidence="3 4">
    <name type="scientific">Oxynema aestuarii AP17</name>
    <dbReference type="NCBI Taxonomy" id="2064643"/>
    <lineage>
        <taxon>Bacteria</taxon>
        <taxon>Bacillati</taxon>
        <taxon>Cyanobacteriota</taxon>
        <taxon>Cyanophyceae</taxon>
        <taxon>Oscillatoriophycideae</taxon>
        <taxon>Oscillatoriales</taxon>
        <taxon>Oscillatoriaceae</taxon>
        <taxon>Oxynema</taxon>
        <taxon>Oxynema aestuarii</taxon>
    </lineage>
</organism>
<evidence type="ECO:0000256" key="1">
    <source>
        <dbReference type="SAM" id="MobiDB-lite"/>
    </source>
</evidence>
<protein>
    <submittedName>
        <fullName evidence="3">Photosystem reaction center subunit H</fullName>
    </submittedName>
</protein>
<dbReference type="Gene3D" id="2.30.30.240">
    <property type="entry name" value="PRC-barrel domain"/>
    <property type="match status" value="2"/>
</dbReference>
<accession>A0A6H1U4W7</accession>
<dbReference type="PANTHER" id="PTHR36740:SF1">
    <property type="entry name" value="PRC-BARREL DOMAIN-CONTAINING PROTEIN"/>
    <property type="match status" value="1"/>
</dbReference>
<dbReference type="InterPro" id="IPR011033">
    <property type="entry name" value="PRC_barrel-like_sf"/>
</dbReference>
<dbReference type="InterPro" id="IPR027275">
    <property type="entry name" value="PRC-brl_dom"/>
</dbReference>
<dbReference type="RefSeq" id="WP_168570816.1">
    <property type="nucleotide sequence ID" value="NZ_CP051167.1"/>
</dbReference>
<reference evidence="3 4" key="1">
    <citation type="submission" date="2020-04" db="EMBL/GenBank/DDBJ databases">
        <authorList>
            <person name="Basu S."/>
            <person name="Maruthanayagam V."/>
            <person name="Chakraborty S."/>
            <person name="Pramanik A."/>
            <person name="Mukherjee J."/>
            <person name="Brink B."/>
        </authorList>
    </citation>
    <scope>NUCLEOTIDE SEQUENCE [LARGE SCALE GENOMIC DNA]</scope>
    <source>
        <strain evidence="3 4">AP17</strain>
    </source>
</reference>
<evidence type="ECO:0000313" key="3">
    <source>
        <dbReference type="EMBL" id="QIZ72669.1"/>
    </source>
</evidence>
<feature type="domain" description="PRC-barrel" evidence="2">
    <location>
        <begin position="91"/>
        <end position="157"/>
    </location>
</feature>
<feature type="compositionally biased region" description="Low complexity" evidence="1">
    <location>
        <begin position="211"/>
        <end position="222"/>
    </location>
</feature>
<feature type="compositionally biased region" description="Polar residues" evidence="1">
    <location>
        <begin position="274"/>
        <end position="291"/>
    </location>
</feature>
<evidence type="ECO:0000259" key="2">
    <source>
        <dbReference type="Pfam" id="PF05239"/>
    </source>
</evidence>
<gene>
    <name evidence="3" type="ORF">HCG48_20440</name>
</gene>
<proteinExistence type="predicted"/>
<dbReference type="Proteomes" id="UP000500857">
    <property type="component" value="Chromosome"/>
</dbReference>
<feature type="domain" description="PRC-barrel" evidence="2">
    <location>
        <begin position="10"/>
        <end position="75"/>
    </location>
</feature>
<dbReference type="KEGG" id="oxy:HCG48_20440"/>
<dbReference type="PANTHER" id="PTHR36740">
    <property type="entry name" value="PRC DOMAIN-CONTAINING PROTEIN"/>
    <property type="match status" value="1"/>
</dbReference>
<name>A0A6H1U4W7_9CYAN</name>
<feature type="compositionally biased region" description="Basic and acidic residues" evidence="1">
    <location>
        <begin position="227"/>
        <end position="270"/>
    </location>
</feature>
<dbReference type="Pfam" id="PF05239">
    <property type="entry name" value="PRC"/>
    <property type="match status" value="2"/>
</dbReference>
<dbReference type="EMBL" id="CP051167">
    <property type="protein sequence ID" value="QIZ72669.1"/>
    <property type="molecule type" value="Genomic_DNA"/>
</dbReference>